<evidence type="ECO:0000313" key="2">
    <source>
        <dbReference type="EMBL" id="SFN25378.1"/>
    </source>
</evidence>
<feature type="region of interest" description="Disordered" evidence="1">
    <location>
        <begin position="1"/>
        <end position="30"/>
    </location>
</feature>
<keyword evidence="3" id="KW-1185">Reference proteome</keyword>
<dbReference type="RefSeq" id="WP_074907595.1">
    <property type="nucleotide sequence ID" value="NZ_FOUB01000158.1"/>
</dbReference>
<evidence type="ECO:0000313" key="3">
    <source>
        <dbReference type="Proteomes" id="UP000183287"/>
    </source>
</evidence>
<name>A0A1I4XHH6_9PROT</name>
<reference evidence="3" key="1">
    <citation type="submission" date="2016-10" db="EMBL/GenBank/DDBJ databases">
        <authorList>
            <person name="Varghese N."/>
            <person name="Submissions S."/>
        </authorList>
    </citation>
    <scope>NUCLEOTIDE SEQUENCE [LARGE SCALE GENOMIC DNA]</scope>
    <source>
        <strain evidence="3">Nm44</strain>
    </source>
</reference>
<sequence>MKLLRKGLLAKQTDPKRGAPRASQRAPGLSPAFVRNPVFDNIVHHPISLPPLPYGLLPYFPQLML</sequence>
<accession>A0A1I4XHH6</accession>
<evidence type="ECO:0000256" key="1">
    <source>
        <dbReference type="SAM" id="MobiDB-lite"/>
    </source>
</evidence>
<dbReference type="Proteomes" id="UP000183287">
    <property type="component" value="Unassembled WGS sequence"/>
</dbReference>
<dbReference type="EMBL" id="FOUB01000158">
    <property type="protein sequence ID" value="SFN25378.1"/>
    <property type="molecule type" value="Genomic_DNA"/>
</dbReference>
<organism evidence="2 3">
    <name type="scientific">Nitrosomonas communis</name>
    <dbReference type="NCBI Taxonomy" id="44574"/>
    <lineage>
        <taxon>Bacteria</taxon>
        <taxon>Pseudomonadati</taxon>
        <taxon>Pseudomonadota</taxon>
        <taxon>Betaproteobacteria</taxon>
        <taxon>Nitrosomonadales</taxon>
        <taxon>Nitrosomonadaceae</taxon>
        <taxon>Nitrosomonas</taxon>
    </lineage>
</organism>
<proteinExistence type="predicted"/>
<dbReference type="AlphaFoldDB" id="A0A1I4XHH6"/>
<protein>
    <submittedName>
        <fullName evidence="2">Uncharacterized protein</fullName>
    </submittedName>
</protein>
<gene>
    <name evidence="2" type="ORF">SAMN05421863_11582</name>
</gene>